<comment type="caution">
    <text evidence="1">The sequence shown here is derived from an EMBL/GenBank/DDBJ whole genome shotgun (WGS) entry which is preliminary data.</text>
</comment>
<keyword evidence="2" id="KW-1185">Reference proteome</keyword>
<gene>
    <name evidence="1" type="ORF">WKI47_24250</name>
</gene>
<dbReference type="EMBL" id="JBBKAR010000058">
    <property type="protein sequence ID" value="MEJ8307032.1"/>
    <property type="molecule type" value="Genomic_DNA"/>
</dbReference>
<dbReference type="Proteomes" id="UP001380953">
    <property type="component" value="Unassembled WGS sequence"/>
</dbReference>
<proteinExistence type="predicted"/>
<evidence type="ECO:0000313" key="2">
    <source>
        <dbReference type="Proteomes" id="UP001380953"/>
    </source>
</evidence>
<accession>A0ACC6PJK2</accession>
<name>A0ACC6PJK2_9BACL</name>
<reference evidence="1" key="1">
    <citation type="submission" date="2024-03" db="EMBL/GenBank/DDBJ databases">
        <title>Whole genome sequecning of epiphytes from Marcgravia umbellata leaves.</title>
        <authorList>
            <person name="Kumar G."/>
            <person name="Savka M.A."/>
        </authorList>
    </citation>
    <scope>NUCLEOTIDE SEQUENCE</scope>
    <source>
        <strain evidence="1">RIT_BL5</strain>
    </source>
</reference>
<sequence>MSRSGATPAVTRRKSKGAGRKTFQWLLLSPSLLFLTLFLVVPFAMLLVLSFRDVDSLLTVLPTYSFSQYVTVFTTSAYARTIGSTLWMALITTTICVLMAYPAAYLLVRTPSRGLRTFFYILLVSPLLTSVVIRTFAWIVLLAQNGLINEMLMNLHLIRQPLSLLWNMNAVIIAYVQVMLPFAVLPLATSMGEIPPNLRRASMILGAGRVRTFFRVTLPLTVPGMLSGAVIVFSLAAGSYITPLLVGGRLQPLLPLAIYQQAVQVFNLPLAAAMSITLLVVVGAVVALAGWVSKRWEGKMRDV</sequence>
<organism evidence="1 2">
    <name type="scientific">Saccharibacillus sacchari</name>
    <dbReference type="NCBI Taxonomy" id="456493"/>
    <lineage>
        <taxon>Bacteria</taxon>
        <taxon>Bacillati</taxon>
        <taxon>Bacillota</taxon>
        <taxon>Bacilli</taxon>
        <taxon>Bacillales</taxon>
        <taxon>Paenibacillaceae</taxon>
        <taxon>Saccharibacillus</taxon>
    </lineage>
</organism>
<evidence type="ECO:0000313" key="1">
    <source>
        <dbReference type="EMBL" id="MEJ8307032.1"/>
    </source>
</evidence>
<protein>
    <submittedName>
        <fullName evidence="1">ABC transporter permease</fullName>
    </submittedName>
</protein>